<dbReference type="Proteomes" id="UP001214854">
    <property type="component" value="Unassembled WGS sequence"/>
</dbReference>
<proteinExistence type="predicted"/>
<protein>
    <submittedName>
        <fullName evidence="1">DUF2459 domain-containing protein</fullName>
    </submittedName>
</protein>
<gene>
    <name evidence="1" type="ORF">PQU92_12085</name>
</gene>
<accession>A0ABT5HVD5</accession>
<dbReference type="EMBL" id="JAQQKX010000009">
    <property type="protein sequence ID" value="MDC7684019.1"/>
    <property type="molecule type" value="Genomic_DNA"/>
</dbReference>
<dbReference type="InterPro" id="IPR011727">
    <property type="entry name" value="CHP02117"/>
</dbReference>
<comment type="caution">
    <text evidence="1">The sequence shown here is derived from an EMBL/GenBank/DDBJ whole genome shotgun (WGS) entry which is preliminary data.</text>
</comment>
<sequence length="234" mass="25213">MKLSYRRTGKALLIAFGLFFVAVVLTSRPGDLGLYPPSNGDVTLYVINNGFHTDIVLPSEVVQAHGGLLAEAGRAAGDKAWVVYGWGDAGFYTAKGFSVARAFDGLRALFKPGNPSVVRVFGVGRRPDEAFDAEVVPVIISQAGFEALAQRMEASFAQDKGAPVRAKIATTDTFFDSTEHFSILRLCNHWTADQLDAAGLPTTPMIDGLAPLFMLDLKWRAGVEATAKIPHKTQ</sequence>
<organism evidence="1 2">
    <name type="scientific">Asticcacaulis aquaticus</name>
    <dbReference type="NCBI Taxonomy" id="2984212"/>
    <lineage>
        <taxon>Bacteria</taxon>
        <taxon>Pseudomonadati</taxon>
        <taxon>Pseudomonadota</taxon>
        <taxon>Alphaproteobacteria</taxon>
        <taxon>Caulobacterales</taxon>
        <taxon>Caulobacteraceae</taxon>
        <taxon>Asticcacaulis</taxon>
    </lineage>
</organism>
<dbReference type="Pfam" id="PF09601">
    <property type="entry name" value="DUF2459"/>
    <property type="match status" value="1"/>
</dbReference>
<evidence type="ECO:0000313" key="2">
    <source>
        <dbReference type="Proteomes" id="UP001214854"/>
    </source>
</evidence>
<dbReference type="RefSeq" id="WP_272748474.1">
    <property type="nucleotide sequence ID" value="NZ_JAQQKX010000009.1"/>
</dbReference>
<keyword evidence="2" id="KW-1185">Reference proteome</keyword>
<evidence type="ECO:0000313" key="1">
    <source>
        <dbReference type="EMBL" id="MDC7684019.1"/>
    </source>
</evidence>
<reference evidence="1 2" key="1">
    <citation type="submission" date="2023-01" db="EMBL/GenBank/DDBJ databases">
        <title>Novel species of the genus Asticcacaulis isolated from rivers.</title>
        <authorList>
            <person name="Lu H."/>
        </authorList>
    </citation>
    <scope>NUCLEOTIDE SEQUENCE [LARGE SCALE GENOMIC DNA]</scope>
    <source>
        <strain evidence="1 2">BYS171W</strain>
    </source>
</reference>
<name>A0ABT5HVD5_9CAUL</name>